<dbReference type="Gene3D" id="1.20.120.1370">
    <property type="entry name" value="Regulator of RNA polymerase sigma(70) subunit, domain 4"/>
    <property type="match status" value="1"/>
</dbReference>
<dbReference type="InterPro" id="IPR038309">
    <property type="entry name" value="Rsd/AlgQ_sf"/>
</dbReference>
<dbReference type="InParanoid" id="A0A395JTF5"/>
<evidence type="ECO:0000313" key="2">
    <source>
        <dbReference type="EMBL" id="RBP52858.1"/>
    </source>
</evidence>
<dbReference type="InterPro" id="IPR012312">
    <property type="entry name" value="Hemerythrin-like"/>
</dbReference>
<dbReference type="Pfam" id="PF01814">
    <property type="entry name" value="Hemerythrin"/>
    <property type="match status" value="1"/>
</dbReference>
<dbReference type="AlphaFoldDB" id="A0A395JTF5"/>
<sequence length="176" mass="20351">MLEKLIERLSPDKATPVSREVVNTPLSQIPSTTQFAPNTKIAYKPKLVPLLEQQHRDLMAVYWKTLTAAQNHKNELTRQYLIEFKDLLVGHLLQENTSLYIYLRNSARKPSQKEAVTAIKTEMDKLARGIKQFLDKSIKKTDYDADFVERLKLVGDALLERIEKEEAYVYPNYVAN</sequence>
<dbReference type="EMBL" id="QNRT01000001">
    <property type="protein sequence ID" value="RBP52858.1"/>
    <property type="molecule type" value="Genomic_DNA"/>
</dbReference>
<dbReference type="RefSeq" id="WP_113952473.1">
    <property type="nucleotide sequence ID" value="NZ_QNRT01000001.1"/>
</dbReference>
<protein>
    <submittedName>
        <fullName evidence="2">Hemerythrin HHE cation binding domain-containing protein</fullName>
    </submittedName>
</protein>
<proteinExistence type="predicted"/>
<evidence type="ECO:0000313" key="3">
    <source>
        <dbReference type="Proteomes" id="UP000253083"/>
    </source>
</evidence>
<comment type="caution">
    <text evidence="2">The sequence shown here is derived from an EMBL/GenBank/DDBJ whole genome shotgun (WGS) entry which is preliminary data.</text>
</comment>
<name>A0A395JTF5_9GAMM</name>
<accession>A0A395JTF5</accession>
<evidence type="ECO:0000259" key="1">
    <source>
        <dbReference type="Pfam" id="PF01814"/>
    </source>
</evidence>
<keyword evidence="3" id="KW-1185">Reference proteome</keyword>
<reference evidence="2 3" key="1">
    <citation type="submission" date="2018-06" db="EMBL/GenBank/DDBJ databases">
        <title>Genomic Encyclopedia of Type Strains, Phase IV (KMG-IV): sequencing the most valuable type-strain genomes for metagenomic binning, comparative biology and taxonomic classification.</title>
        <authorList>
            <person name="Goeker M."/>
        </authorList>
    </citation>
    <scope>NUCLEOTIDE SEQUENCE [LARGE SCALE GENOMIC DNA]</scope>
    <source>
        <strain evidence="2 3">DSM 24032</strain>
    </source>
</reference>
<feature type="domain" description="Hemerythrin-like" evidence="1">
    <location>
        <begin position="48"/>
        <end position="171"/>
    </location>
</feature>
<gene>
    <name evidence="2" type="ORF">DFR28_101242</name>
</gene>
<organism evidence="2 3">
    <name type="scientific">Arenicella xantha</name>
    <dbReference type="NCBI Taxonomy" id="644221"/>
    <lineage>
        <taxon>Bacteria</taxon>
        <taxon>Pseudomonadati</taxon>
        <taxon>Pseudomonadota</taxon>
        <taxon>Gammaproteobacteria</taxon>
        <taxon>Arenicellales</taxon>
        <taxon>Arenicellaceae</taxon>
        <taxon>Arenicella</taxon>
    </lineage>
</organism>
<dbReference type="Proteomes" id="UP000253083">
    <property type="component" value="Unassembled WGS sequence"/>
</dbReference>